<keyword evidence="2" id="KW-0949">S-adenosyl-L-methionine</keyword>
<dbReference type="SUPFAM" id="SSF102114">
    <property type="entry name" value="Radical SAM enzymes"/>
    <property type="match status" value="1"/>
</dbReference>
<dbReference type="PANTHER" id="PTHR43409:SF16">
    <property type="entry name" value="SLR0320 PROTEIN"/>
    <property type="match status" value="1"/>
</dbReference>
<evidence type="ECO:0000256" key="5">
    <source>
        <dbReference type="ARBA" id="ARBA00023014"/>
    </source>
</evidence>
<dbReference type="SFLD" id="SFLDS00029">
    <property type="entry name" value="Radical_SAM"/>
    <property type="match status" value="1"/>
</dbReference>
<accession>A0A3B1D6Y3</accession>
<dbReference type="GO" id="GO:0031419">
    <property type="term" value="F:cobalamin binding"/>
    <property type="evidence" value="ECO:0007669"/>
    <property type="project" value="InterPro"/>
</dbReference>
<organism evidence="8">
    <name type="scientific">hydrothermal vent metagenome</name>
    <dbReference type="NCBI Taxonomy" id="652676"/>
    <lineage>
        <taxon>unclassified sequences</taxon>
        <taxon>metagenomes</taxon>
        <taxon>ecological metagenomes</taxon>
    </lineage>
</organism>
<dbReference type="GO" id="GO:0046872">
    <property type="term" value="F:metal ion binding"/>
    <property type="evidence" value="ECO:0007669"/>
    <property type="project" value="UniProtKB-KW"/>
</dbReference>
<dbReference type="AlphaFoldDB" id="A0A3B1D6Y3"/>
<dbReference type="SMART" id="SM00729">
    <property type="entry name" value="Elp3"/>
    <property type="match status" value="1"/>
</dbReference>
<dbReference type="CDD" id="cd02068">
    <property type="entry name" value="radical_SAM_B12_BD"/>
    <property type="match status" value="1"/>
</dbReference>
<dbReference type="InterPro" id="IPR006158">
    <property type="entry name" value="Cobalamin-bd"/>
</dbReference>
<dbReference type="SFLD" id="SFLDG01123">
    <property type="entry name" value="methyltransferase_(Class_B)"/>
    <property type="match status" value="1"/>
</dbReference>
<evidence type="ECO:0000256" key="2">
    <source>
        <dbReference type="ARBA" id="ARBA00022691"/>
    </source>
</evidence>
<feature type="domain" description="B12-binding" evidence="6">
    <location>
        <begin position="15"/>
        <end position="150"/>
    </location>
</feature>
<dbReference type="InterPro" id="IPR051198">
    <property type="entry name" value="BchE-like"/>
</dbReference>
<dbReference type="Pfam" id="PF02310">
    <property type="entry name" value="B12-binding"/>
    <property type="match status" value="1"/>
</dbReference>
<dbReference type="InterPro" id="IPR023404">
    <property type="entry name" value="rSAM_horseshoe"/>
</dbReference>
<reference evidence="8" key="1">
    <citation type="submission" date="2018-06" db="EMBL/GenBank/DDBJ databases">
        <authorList>
            <person name="Zhirakovskaya E."/>
        </authorList>
    </citation>
    <scope>NUCLEOTIDE SEQUENCE</scope>
</reference>
<evidence type="ECO:0000259" key="6">
    <source>
        <dbReference type="PROSITE" id="PS51332"/>
    </source>
</evidence>
<dbReference type="GO" id="GO:0003824">
    <property type="term" value="F:catalytic activity"/>
    <property type="evidence" value="ECO:0007669"/>
    <property type="project" value="InterPro"/>
</dbReference>
<gene>
    <name evidence="8" type="ORF">MNBD_NITROSPINAE02-845</name>
</gene>
<keyword evidence="3" id="KW-0479">Metal-binding</keyword>
<evidence type="ECO:0000256" key="3">
    <source>
        <dbReference type="ARBA" id="ARBA00022723"/>
    </source>
</evidence>
<name>A0A3B1D6Y3_9ZZZZ</name>
<dbReference type="EMBL" id="UOGE01000095">
    <property type="protein sequence ID" value="VAX24477.1"/>
    <property type="molecule type" value="Genomic_DNA"/>
</dbReference>
<dbReference type="Pfam" id="PF04055">
    <property type="entry name" value="Radical_SAM"/>
    <property type="match status" value="1"/>
</dbReference>
<dbReference type="SFLD" id="SFLDG01082">
    <property type="entry name" value="B12-binding_domain_containing"/>
    <property type="match status" value="1"/>
</dbReference>
<dbReference type="PROSITE" id="PS51918">
    <property type="entry name" value="RADICAL_SAM"/>
    <property type="match status" value="1"/>
</dbReference>
<proteinExistence type="predicted"/>
<feature type="domain" description="Radical SAM core" evidence="7">
    <location>
        <begin position="196"/>
        <end position="423"/>
    </location>
</feature>
<keyword evidence="5" id="KW-0411">Iron-sulfur</keyword>
<sequence>MKIALIHPTGSNWLNGEKDVSSVFNRMAPIGLISLAAYLDREGVEVKVYDFFGIPDETGRLLKVDQIIRWKPDLVGFTSTTSSFLDAYRITEYIKKKNRDQKVIFGGVHISSLGAKSIEQFPLIDYAVIGEGELATMAVLEGKNPATIQGLVYRDNGDVKFSGHRTDLVELDTLPFPAYHMLEGFPKEYKLPLFNSPSGKGATIISSRGCPYICSYCDRSVYGRSFRSNSAEYILTHMVELHKKYGINHFNIYDDLFTLKRKRVEEFCELLAKSPYPLSFNCAARIGHVDRDLLRHLKRGGCWMISLGVESGDQELLNLHKTGVDLNEVKEMVDMIHSEGMHVKGLFIMGLPGETERTIRNTQKYIQEAGFDDMNLAKFAPFPGSPSHATIQEYGEYTEDWNTLNCMNFVFLPRAFKSFREMNRIYGEIVQEFYTSPKAKRRFVYFMVRYPHNLMMILKNLRSMLAAKKQLSPETYQN</sequence>
<dbReference type="SUPFAM" id="SSF52242">
    <property type="entry name" value="Cobalamin (vitamin B12)-binding domain"/>
    <property type="match status" value="1"/>
</dbReference>
<dbReference type="PROSITE" id="PS51332">
    <property type="entry name" value="B12_BINDING"/>
    <property type="match status" value="1"/>
</dbReference>
<dbReference type="GO" id="GO:0051539">
    <property type="term" value="F:4 iron, 4 sulfur cluster binding"/>
    <property type="evidence" value="ECO:0007669"/>
    <property type="project" value="UniProtKB-KW"/>
</dbReference>
<evidence type="ECO:0000256" key="4">
    <source>
        <dbReference type="ARBA" id="ARBA00023004"/>
    </source>
</evidence>
<dbReference type="InterPro" id="IPR034466">
    <property type="entry name" value="Methyltransferase_Class_B"/>
</dbReference>
<keyword evidence="4" id="KW-0408">Iron</keyword>
<dbReference type="CDD" id="cd01335">
    <property type="entry name" value="Radical_SAM"/>
    <property type="match status" value="1"/>
</dbReference>
<dbReference type="InterPro" id="IPR036724">
    <property type="entry name" value="Cobalamin-bd_sf"/>
</dbReference>
<evidence type="ECO:0000313" key="8">
    <source>
        <dbReference type="EMBL" id="VAX24477.1"/>
    </source>
</evidence>
<dbReference type="InterPro" id="IPR058240">
    <property type="entry name" value="rSAM_sf"/>
</dbReference>
<dbReference type="InterPro" id="IPR006638">
    <property type="entry name" value="Elp3/MiaA/NifB-like_rSAM"/>
</dbReference>
<evidence type="ECO:0000259" key="7">
    <source>
        <dbReference type="PROSITE" id="PS51918"/>
    </source>
</evidence>
<dbReference type="GO" id="GO:0005829">
    <property type="term" value="C:cytosol"/>
    <property type="evidence" value="ECO:0007669"/>
    <property type="project" value="TreeGrafter"/>
</dbReference>
<dbReference type="Gene3D" id="3.40.50.280">
    <property type="entry name" value="Cobalamin-binding domain"/>
    <property type="match status" value="1"/>
</dbReference>
<dbReference type="InterPro" id="IPR007197">
    <property type="entry name" value="rSAM"/>
</dbReference>
<evidence type="ECO:0000256" key="1">
    <source>
        <dbReference type="ARBA" id="ARBA00001966"/>
    </source>
</evidence>
<protein>
    <submittedName>
        <fullName evidence="8">Fe-S oxidoreductase</fullName>
    </submittedName>
</protein>
<dbReference type="PANTHER" id="PTHR43409">
    <property type="entry name" value="ANAEROBIC MAGNESIUM-PROTOPORPHYRIN IX MONOMETHYL ESTER CYCLASE-RELATED"/>
    <property type="match status" value="1"/>
</dbReference>
<comment type="cofactor">
    <cofactor evidence="1">
        <name>[4Fe-4S] cluster</name>
        <dbReference type="ChEBI" id="CHEBI:49883"/>
    </cofactor>
</comment>
<dbReference type="Gene3D" id="3.80.30.20">
    <property type="entry name" value="tm_1862 like domain"/>
    <property type="match status" value="1"/>
</dbReference>